<comment type="caution">
    <text evidence="1">The sequence shown here is derived from an EMBL/GenBank/DDBJ whole genome shotgun (WGS) entry which is preliminary data.</text>
</comment>
<evidence type="ECO:0000313" key="2">
    <source>
        <dbReference type="Proteomes" id="UP001630127"/>
    </source>
</evidence>
<protein>
    <submittedName>
        <fullName evidence="1">Uncharacterized protein</fullName>
    </submittedName>
</protein>
<keyword evidence="2" id="KW-1185">Reference proteome</keyword>
<dbReference type="Proteomes" id="UP001630127">
    <property type="component" value="Unassembled WGS sequence"/>
</dbReference>
<reference evidence="1 2" key="1">
    <citation type="submission" date="2024-11" db="EMBL/GenBank/DDBJ databases">
        <title>A near-complete genome assembly of Cinchona calisaya.</title>
        <authorList>
            <person name="Lian D.C."/>
            <person name="Zhao X.W."/>
            <person name="Wei L."/>
        </authorList>
    </citation>
    <scope>NUCLEOTIDE SEQUENCE [LARGE SCALE GENOMIC DNA]</scope>
    <source>
        <tissue evidence="1">Nenye</tissue>
    </source>
</reference>
<name>A0ABD3ASN2_9GENT</name>
<gene>
    <name evidence="1" type="ORF">ACH5RR_002672</name>
</gene>
<dbReference type="EMBL" id="JBJUIK010000002">
    <property type="protein sequence ID" value="KAL3534211.1"/>
    <property type="molecule type" value="Genomic_DNA"/>
</dbReference>
<organism evidence="1 2">
    <name type="scientific">Cinchona calisaya</name>
    <dbReference type="NCBI Taxonomy" id="153742"/>
    <lineage>
        <taxon>Eukaryota</taxon>
        <taxon>Viridiplantae</taxon>
        <taxon>Streptophyta</taxon>
        <taxon>Embryophyta</taxon>
        <taxon>Tracheophyta</taxon>
        <taxon>Spermatophyta</taxon>
        <taxon>Magnoliopsida</taxon>
        <taxon>eudicotyledons</taxon>
        <taxon>Gunneridae</taxon>
        <taxon>Pentapetalae</taxon>
        <taxon>asterids</taxon>
        <taxon>lamiids</taxon>
        <taxon>Gentianales</taxon>
        <taxon>Rubiaceae</taxon>
        <taxon>Cinchonoideae</taxon>
        <taxon>Cinchoneae</taxon>
        <taxon>Cinchona</taxon>
    </lineage>
</organism>
<sequence length="125" mass="14283">MLTKSIEAIHRGRGRPPKRLIVHDLLSAPIIRKPRTKTPRRVRKNYFSTLFIHDDLEACLTLTGKEENIASRKEEVIALSPSSSCLLYRPLSEIKIPGPIPDLDNLMFDEKVILNFFTDIPDFGK</sequence>
<accession>A0ABD3ASN2</accession>
<proteinExistence type="predicted"/>
<evidence type="ECO:0000313" key="1">
    <source>
        <dbReference type="EMBL" id="KAL3534211.1"/>
    </source>
</evidence>
<dbReference type="AlphaFoldDB" id="A0ABD3ASN2"/>